<keyword evidence="3" id="KW-1185">Reference proteome</keyword>
<accession>A0A4Y2H9W8</accession>
<reference evidence="2 3" key="1">
    <citation type="journal article" date="2019" name="Sci. Rep.">
        <title>Orb-weaving spider Araneus ventricosus genome elucidates the spidroin gene catalogue.</title>
        <authorList>
            <person name="Kono N."/>
            <person name="Nakamura H."/>
            <person name="Ohtoshi R."/>
            <person name="Moran D.A.P."/>
            <person name="Shinohara A."/>
            <person name="Yoshida Y."/>
            <person name="Fujiwara M."/>
            <person name="Mori M."/>
            <person name="Tomita M."/>
            <person name="Arakawa K."/>
        </authorList>
    </citation>
    <scope>NUCLEOTIDE SEQUENCE [LARGE SCALE GENOMIC DNA]</scope>
</reference>
<dbReference type="EMBL" id="BGPR01001803">
    <property type="protein sequence ID" value="GBM62139.1"/>
    <property type="molecule type" value="Genomic_DNA"/>
</dbReference>
<evidence type="ECO:0000313" key="2">
    <source>
        <dbReference type="EMBL" id="GBM62139.1"/>
    </source>
</evidence>
<proteinExistence type="predicted"/>
<protein>
    <submittedName>
        <fullName evidence="2">Uncharacterized protein</fullName>
    </submittedName>
</protein>
<evidence type="ECO:0000256" key="1">
    <source>
        <dbReference type="SAM" id="MobiDB-lite"/>
    </source>
</evidence>
<feature type="region of interest" description="Disordered" evidence="1">
    <location>
        <begin position="1"/>
        <end position="20"/>
    </location>
</feature>
<dbReference type="Proteomes" id="UP000499080">
    <property type="component" value="Unassembled WGS sequence"/>
</dbReference>
<name>A0A4Y2H9W8_ARAVE</name>
<sequence length="102" mass="11388">MNTKVQPCPASPNRQQPRFHKYPRGRVSIGGAPHDPRLSHFSIEMPVRSPTLFQSFKCCIELRLSDNIHTAPKLFSFKLASSPASIANSSLLNTEQLSEILN</sequence>
<evidence type="ECO:0000313" key="3">
    <source>
        <dbReference type="Proteomes" id="UP000499080"/>
    </source>
</evidence>
<organism evidence="2 3">
    <name type="scientific">Araneus ventricosus</name>
    <name type="common">Orbweaver spider</name>
    <name type="synonym">Epeira ventricosa</name>
    <dbReference type="NCBI Taxonomy" id="182803"/>
    <lineage>
        <taxon>Eukaryota</taxon>
        <taxon>Metazoa</taxon>
        <taxon>Ecdysozoa</taxon>
        <taxon>Arthropoda</taxon>
        <taxon>Chelicerata</taxon>
        <taxon>Arachnida</taxon>
        <taxon>Araneae</taxon>
        <taxon>Araneomorphae</taxon>
        <taxon>Entelegynae</taxon>
        <taxon>Araneoidea</taxon>
        <taxon>Araneidae</taxon>
        <taxon>Araneus</taxon>
    </lineage>
</organism>
<gene>
    <name evidence="2" type="ORF">AVEN_56773_1</name>
</gene>
<comment type="caution">
    <text evidence="2">The sequence shown here is derived from an EMBL/GenBank/DDBJ whole genome shotgun (WGS) entry which is preliminary data.</text>
</comment>
<dbReference type="AlphaFoldDB" id="A0A4Y2H9W8"/>